<evidence type="ECO:0000259" key="3">
    <source>
        <dbReference type="Pfam" id="PF13462"/>
    </source>
</evidence>
<dbReference type="InterPro" id="IPR017937">
    <property type="entry name" value="Thioredoxin_CS"/>
</dbReference>
<keyword evidence="5" id="KW-1185">Reference proteome</keyword>
<dbReference type="Pfam" id="PF13462">
    <property type="entry name" value="Thioredoxin_4"/>
    <property type="match status" value="1"/>
</dbReference>
<dbReference type="EMBL" id="CP038852">
    <property type="protein sequence ID" value="QIZ21280.1"/>
    <property type="molecule type" value="Genomic_DNA"/>
</dbReference>
<organism evidence="4 5">
    <name type="scientific">Candidatus Pelagibacter giovannonii</name>
    <dbReference type="NCBI Taxonomy" id="2563896"/>
    <lineage>
        <taxon>Bacteria</taxon>
        <taxon>Pseudomonadati</taxon>
        <taxon>Pseudomonadota</taxon>
        <taxon>Alphaproteobacteria</taxon>
        <taxon>Candidatus Pelagibacterales</taxon>
        <taxon>Candidatus Pelagibacteraceae</taxon>
        <taxon>Candidatus Pelagibacter</taxon>
    </lineage>
</organism>
<evidence type="ECO:0000256" key="2">
    <source>
        <dbReference type="SAM" id="SignalP"/>
    </source>
</evidence>
<dbReference type="RefSeq" id="WP_168607136.1">
    <property type="nucleotide sequence ID" value="NZ_CP038852.1"/>
</dbReference>
<feature type="signal peptide" evidence="2">
    <location>
        <begin position="1"/>
        <end position="21"/>
    </location>
</feature>
<dbReference type="Proteomes" id="UP000501094">
    <property type="component" value="Chromosome"/>
</dbReference>
<keyword evidence="2" id="KW-0732">Signal</keyword>
<evidence type="ECO:0000256" key="1">
    <source>
        <dbReference type="ARBA" id="ARBA00023284"/>
    </source>
</evidence>
<dbReference type="Gene3D" id="3.40.30.10">
    <property type="entry name" value="Glutaredoxin"/>
    <property type="match status" value="1"/>
</dbReference>
<proteinExistence type="predicted"/>
<dbReference type="InterPro" id="IPR012336">
    <property type="entry name" value="Thioredoxin-like_fold"/>
</dbReference>
<accession>A0A6H1Q457</accession>
<dbReference type="AlphaFoldDB" id="A0A6H1Q457"/>
<protein>
    <submittedName>
        <fullName evidence="4">DsbA family protein</fullName>
    </submittedName>
</protein>
<dbReference type="InterPro" id="IPR036249">
    <property type="entry name" value="Thioredoxin-like_sf"/>
</dbReference>
<name>A0A6H1Q457_9PROT</name>
<feature type="domain" description="Thioredoxin-like fold" evidence="3">
    <location>
        <begin position="29"/>
        <end position="194"/>
    </location>
</feature>
<gene>
    <name evidence="4" type="ORF">E5R92_05725</name>
</gene>
<feature type="chain" id="PRO_5026097601" evidence="2">
    <location>
        <begin position="22"/>
        <end position="196"/>
    </location>
</feature>
<dbReference type="KEGG" id="peg:E5R92_05725"/>
<reference evidence="4 5" key="1">
    <citation type="journal article" date="2020" name="Nat. Microbiol.">
        <title>Lysogenic host-virus interactions in SAR11 marine bacteria.</title>
        <authorList>
            <person name="Morris R.M."/>
            <person name="Cain K.R."/>
            <person name="Hvorecny K.L."/>
            <person name="Kollman J.M."/>
        </authorList>
    </citation>
    <scope>NUCLEOTIDE SEQUENCE [LARGE SCALE GENOMIC DNA]</scope>
    <source>
        <strain evidence="4 5">NP1</strain>
    </source>
</reference>
<dbReference type="SUPFAM" id="SSF52833">
    <property type="entry name" value="Thioredoxin-like"/>
    <property type="match status" value="1"/>
</dbReference>
<keyword evidence="1" id="KW-0676">Redox-active center</keyword>
<dbReference type="Gene3D" id="1.10.40.80">
    <property type="match status" value="1"/>
</dbReference>
<evidence type="ECO:0000313" key="4">
    <source>
        <dbReference type="EMBL" id="QIZ21280.1"/>
    </source>
</evidence>
<evidence type="ECO:0000313" key="5">
    <source>
        <dbReference type="Proteomes" id="UP000501094"/>
    </source>
</evidence>
<dbReference type="PROSITE" id="PS00194">
    <property type="entry name" value="THIOREDOXIN_1"/>
    <property type="match status" value="1"/>
</dbReference>
<sequence length="196" mass="22341">MKKLTSTLFIIFFIFFPKAFAADNEMVKRISEGEESAKITIIAYESLTCGHCANFHKDVYPELKKDFIDKGLVKIEFRHFPLDLAAFNASKIAQCNNDGSSNILNILYSGQKKWARGKTPKEATGYLKTFLASESVNVDFEKCLSDKAIEDYVLNDRIDGVKKFEVNATPTIIINDKKFDKALNYKNLKKYLEKLI</sequence>